<evidence type="ECO:0000313" key="3">
    <source>
        <dbReference type="Proteomes" id="UP000749559"/>
    </source>
</evidence>
<keyword evidence="3" id="KW-1185">Reference proteome</keyword>
<dbReference type="AlphaFoldDB" id="A0A8J1TJ55"/>
<proteinExistence type="predicted"/>
<protein>
    <submittedName>
        <fullName evidence="2">Uncharacterized protein</fullName>
    </submittedName>
</protein>
<feature type="region of interest" description="Disordered" evidence="1">
    <location>
        <begin position="23"/>
        <end position="97"/>
    </location>
</feature>
<feature type="compositionally biased region" description="Low complexity" evidence="1">
    <location>
        <begin position="47"/>
        <end position="56"/>
    </location>
</feature>
<evidence type="ECO:0000256" key="1">
    <source>
        <dbReference type="SAM" id="MobiDB-lite"/>
    </source>
</evidence>
<reference evidence="2" key="1">
    <citation type="submission" date="2022-03" db="EMBL/GenBank/DDBJ databases">
        <authorList>
            <person name="Martin C."/>
        </authorList>
    </citation>
    <scope>NUCLEOTIDE SEQUENCE</scope>
</reference>
<name>A0A8J1TJ55_OWEFU</name>
<organism evidence="2 3">
    <name type="scientific">Owenia fusiformis</name>
    <name type="common">Polychaete worm</name>
    <dbReference type="NCBI Taxonomy" id="6347"/>
    <lineage>
        <taxon>Eukaryota</taxon>
        <taxon>Metazoa</taxon>
        <taxon>Spiralia</taxon>
        <taxon>Lophotrochozoa</taxon>
        <taxon>Annelida</taxon>
        <taxon>Polychaeta</taxon>
        <taxon>Sedentaria</taxon>
        <taxon>Canalipalpata</taxon>
        <taxon>Sabellida</taxon>
        <taxon>Oweniida</taxon>
        <taxon>Oweniidae</taxon>
        <taxon>Owenia</taxon>
    </lineage>
</organism>
<sequence>MEFVFGEFSDDFDIASLSSAESIPACTSPNSLAPPPKPPRIFHESSLEFSRSNSNSFDEDNEPKAAAQLGTTENVVDDSAEKKTENNLDDNDDSDEVQFKFSDEDFKVIDDDNELDEHLNEEPDPDHPKDIATVEDKDHEKELDISVKVDDDMTVAGDSNINKVVQNQQQGGDKVMKSPTKTLKDLSKLNKDKAQALRKKISKSIFALKQSSAMFKPKTTILKCDVGTSMQNDALDEEETENEKVEETSEIPENPQNELDNGNLDDKRIIEDVRMV</sequence>
<comment type="caution">
    <text evidence="2">The sequence shown here is derived from an EMBL/GenBank/DDBJ whole genome shotgun (WGS) entry which is preliminary data.</text>
</comment>
<gene>
    <name evidence="2" type="ORF">OFUS_LOCUS4860</name>
</gene>
<feature type="region of interest" description="Disordered" evidence="1">
    <location>
        <begin position="230"/>
        <end position="268"/>
    </location>
</feature>
<feature type="region of interest" description="Disordered" evidence="1">
    <location>
        <begin position="110"/>
        <end position="130"/>
    </location>
</feature>
<accession>A0A8J1TJ55</accession>
<dbReference type="EMBL" id="CAIIXF020000002">
    <property type="protein sequence ID" value="CAH1777868.1"/>
    <property type="molecule type" value="Genomic_DNA"/>
</dbReference>
<evidence type="ECO:0000313" key="2">
    <source>
        <dbReference type="EMBL" id="CAH1777868.1"/>
    </source>
</evidence>
<feature type="compositionally biased region" description="Acidic residues" evidence="1">
    <location>
        <begin position="87"/>
        <end position="96"/>
    </location>
</feature>
<dbReference type="Proteomes" id="UP000749559">
    <property type="component" value="Unassembled WGS sequence"/>
</dbReference>